<dbReference type="AlphaFoldDB" id="A0A916WE40"/>
<protein>
    <submittedName>
        <fullName evidence="1">Uncharacterized protein</fullName>
    </submittedName>
</protein>
<proteinExistence type="predicted"/>
<dbReference type="Proteomes" id="UP000613512">
    <property type="component" value="Unassembled WGS sequence"/>
</dbReference>
<reference evidence="1" key="1">
    <citation type="journal article" date="2014" name="Int. J. Syst. Evol. Microbiol.">
        <title>Complete genome sequence of Corynebacterium casei LMG S-19264T (=DSM 44701T), isolated from a smear-ripened cheese.</title>
        <authorList>
            <consortium name="US DOE Joint Genome Institute (JGI-PGF)"/>
            <person name="Walter F."/>
            <person name="Albersmeier A."/>
            <person name="Kalinowski J."/>
            <person name="Ruckert C."/>
        </authorList>
    </citation>
    <scope>NUCLEOTIDE SEQUENCE</scope>
    <source>
        <strain evidence="1">CGMCC 1.12408</strain>
    </source>
</reference>
<comment type="caution">
    <text evidence="1">The sequence shown here is derived from an EMBL/GenBank/DDBJ whole genome shotgun (WGS) entry which is preliminary data.</text>
</comment>
<evidence type="ECO:0000313" key="1">
    <source>
        <dbReference type="EMBL" id="GGA90206.1"/>
    </source>
</evidence>
<organism evidence="1 2">
    <name type="scientific">Ornithinibacillus halotolerans</name>
    <dbReference type="NCBI Taxonomy" id="1274357"/>
    <lineage>
        <taxon>Bacteria</taxon>
        <taxon>Bacillati</taxon>
        <taxon>Bacillota</taxon>
        <taxon>Bacilli</taxon>
        <taxon>Bacillales</taxon>
        <taxon>Bacillaceae</taxon>
        <taxon>Ornithinibacillus</taxon>
    </lineage>
</organism>
<keyword evidence="2" id="KW-1185">Reference proteome</keyword>
<name>A0A916WE40_9BACI</name>
<dbReference type="RefSeq" id="WP_188386069.1">
    <property type="nucleotide sequence ID" value="NZ_BMEY01000026.1"/>
</dbReference>
<reference evidence="1" key="2">
    <citation type="submission" date="2020-09" db="EMBL/GenBank/DDBJ databases">
        <authorList>
            <person name="Sun Q."/>
            <person name="Zhou Y."/>
        </authorList>
    </citation>
    <scope>NUCLEOTIDE SEQUENCE</scope>
    <source>
        <strain evidence="1">CGMCC 1.12408</strain>
    </source>
</reference>
<dbReference type="EMBL" id="BMEY01000026">
    <property type="protein sequence ID" value="GGA90206.1"/>
    <property type="molecule type" value="Genomic_DNA"/>
</dbReference>
<accession>A0A916WE40</accession>
<gene>
    <name evidence="1" type="ORF">GCM10008025_36020</name>
</gene>
<sequence length="57" mass="6421">MDRLLYGEMTDVIIRSGGVLNIADHAIELGVLLLLLSVITDWFKEKGIILLRKEVLL</sequence>
<evidence type="ECO:0000313" key="2">
    <source>
        <dbReference type="Proteomes" id="UP000613512"/>
    </source>
</evidence>